<dbReference type="Proteomes" id="UP001600064">
    <property type="component" value="Unassembled WGS sequence"/>
</dbReference>
<sequence length="342" mass="37419">MSLLPPYPVLVHNYLPSTNPDPTRPLQAYEHLPFPSSFSSSSSSSSSPSPHPRPAPENALVFLCGLGDGPHTIPYARRLAERLAAAAPRWSVFEARLASNFSAFGCASLRRDAEEVRDLVRYLRGPATAGAGRSRVVLMGHSTGCQDCLEYARLLRRGTDKETETETETEPEVRVDGYVLQGPVSDREAIAMGEDAGEVAAAVREAEEMRRQGRGDEVMPAKALPKGWRGSPVTAYRWWSLAAVGGDDDYFSSDLPDARLAEIWGGLDVPVLVVPSAKEEWVPASLDVPAMVKRWKSFARPGIVSELSGMIPGANHRVDNDEGQEWLADRVARFLHEVEGRM</sequence>
<dbReference type="SUPFAM" id="SSF53474">
    <property type="entry name" value="alpha/beta-Hydrolases"/>
    <property type="match status" value="1"/>
</dbReference>
<accession>A0ABR4DMU3</accession>
<dbReference type="Gene3D" id="3.40.50.1820">
    <property type="entry name" value="alpha/beta hydrolase"/>
    <property type="match status" value="1"/>
</dbReference>
<dbReference type="InterPro" id="IPR029058">
    <property type="entry name" value="AB_hydrolase_fold"/>
</dbReference>
<dbReference type="PANTHER" id="PTHR31591:SF7">
    <property type="entry name" value="DUF1749-DOMAIN-CONTAINING PROTEIN"/>
    <property type="match status" value="1"/>
</dbReference>
<dbReference type="GeneID" id="98129309"/>
<gene>
    <name evidence="1" type="ORF">VTJ83DRAFT_964</name>
</gene>
<dbReference type="EMBL" id="JAZGUE010000001">
    <property type="protein sequence ID" value="KAL2271593.1"/>
    <property type="molecule type" value="Genomic_DNA"/>
</dbReference>
<organism evidence="1 2">
    <name type="scientific">Remersonia thermophila</name>
    <dbReference type="NCBI Taxonomy" id="72144"/>
    <lineage>
        <taxon>Eukaryota</taxon>
        <taxon>Fungi</taxon>
        <taxon>Dikarya</taxon>
        <taxon>Ascomycota</taxon>
        <taxon>Pezizomycotina</taxon>
        <taxon>Sordariomycetes</taxon>
        <taxon>Sordariomycetidae</taxon>
        <taxon>Sordariales</taxon>
        <taxon>Sordariales incertae sedis</taxon>
        <taxon>Remersonia</taxon>
    </lineage>
</organism>
<comment type="caution">
    <text evidence="1">The sequence shown here is derived from an EMBL/GenBank/DDBJ whole genome shotgun (WGS) entry which is preliminary data.</text>
</comment>
<proteinExistence type="predicted"/>
<reference evidence="1 2" key="1">
    <citation type="journal article" date="2024" name="Commun. Biol.">
        <title>Comparative genomic analysis of thermophilic fungi reveals convergent evolutionary adaptations and gene losses.</title>
        <authorList>
            <person name="Steindorff A.S."/>
            <person name="Aguilar-Pontes M.V."/>
            <person name="Robinson A.J."/>
            <person name="Andreopoulos B."/>
            <person name="LaButti K."/>
            <person name="Kuo A."/>
            <person name="Mondo S."/>
            <person name="Riley R."/>
            <person name="Otillar R."/>
            <person name="Haridas S."/>
            <person name="Lipzen A."/>
            <person name="Grimwood J."/>
            <person name="Schmutz J."/>
            <person name="Clum A."/>
            <person name="Reid I.D."/>
            <person name="Moisan M.C."/>
            <person name="Butler G."/>
            <person name="Nguyen T.T.M."/>
            <person name="Dewar K."/>
            <person name="Conant G."/>
            <person name="Drula E."/>
            <person name="Henrissat B."/>
            <person name="Hansel C."/>
            <person name="Singer S."/>
            <person name="Hutchinson M.I."/>
            <person name="de Vries R.P."/>
            <person name="Natvig D.O."/>
            <person name="Powell A.J."/>
            <person name="Tsang A."/>
            <person name="Grigoriev I.V."/>
        </authorList>
    </citation>
    <scope>NUCLEOTIDE SEQUENCE [LARGE SCALE GENOMIC DNA]</scope>
    <source>
        <strain evidence="1 2">ATCC 22073</strain>
    </source>
</reference>
<dbReference type="InterPro" id="IPR013744">
    <property type="entry name" value="SidJ"/>
</dbReference>
<dbReference type="PANTHER" id="PTHR31591">
    <property type="entry name" value="UPF0613 PROTEIN PB24D3.06C"/>
    <property type="match status" value="1"/>
</dbReference>
<protein>
    <submittedName>
        <fullName evidence="1">Uncharacterized protein</fullName>
    </submittedName>
</protein>
<evidence type="ECO:0000313" key="2">
    <source>
        <dbReference type="Proteomes" id="UP001600064"/>
    </source>
</evidence>
<dbReference type="Pfam" id="PF08538">
    <property type="entry name" value="DUF1749"/>
    <property type="match status" value="1"/>
</dbReference>
<name>A0ABR4DMU3_9PEZI</name>
<dbReference type="RefSeq" id="XP_070870317.1">
    <property type="nucleotide sequence ID" value="XM_071014665.1"/>
</dbReference>
<keyword evidence="2" id="KW-1185">Reference proteome</keyword>
<evidence type="ECO:0000313" key="1">
    <source>
        <dbReference type="EMBL" id="KAL2271593.1"/>
    </source>
</evidence>